<dbReference type="HAMAP" id="MF_01631">
    <property type="entry name" value="GlmU"/>
    <property type="match status" value="1"/>
</dbReference>
<comment type="pathway">
    <text evidence="13">Nucleotide-sugar biosynthesis; UDP-N-acetyl-alpha-D-glucosamine biosynthesis; UDP-N-acetyl-alpha-D-glucosamine from N-acetyl-alpha-D-glucosamine 1-phosphate: step 1/1.</text>
</comment>
<dbReference type="Pfam" id="PF00483">
    <property type="entry name" value="NTP_transferase"/>
    <property type="match status" value="1"/>
</dbReference>
<comment type="function">
    <text evidence="10 12">Involved in the biosynthesis of the central metabolite phospho-alpha-D-ribosyl-1-pyrophosphate (PRPP) via the transfer of pyrophosphoryl group from ATP to 1-hydroxyl of ribose-5-phosphate (Rib-5-P).</text>
</comment>
<evidence type="ECO:0000256" key="12">
    <source>
        <dbReference type="HAMAP-Rule" id="MF_00583"/>
    </source>
</evidence>
<dbReference type="GO" id="GO:0000902">
    <property type="term" value="P:cell morphogenesis"/>
    <property type="evidence" value="ECO:0007669"/>
    <property type="project" value="UniProtKB-UniRule"/>
</dbReference>
<feature type="binding site" evidence="12">
    <location>
        <begin position="571"/>
        <end position="572"/>
    </location>
    <ligand>
        <name>ATP</name>
        <dbReference type="ChEBI" id="CHEBI:30616"/>
    </ligand>
</feature>
<dbReference type="NCBIfam" id="TIGR01251">
    <property type="entry name" value="ribP_PPkin"/>
    <property type="match status" value="1"/>
</dbReference>
<dbReference type="EC" id="2.7.7.23" evidence="13"/>
<keyword evidence="2 13" id="KW-0808">Transferase</keyword>
<keyword evidence="5 12" id="KW-0547">Nucleotide-binding</keyword>
<dbReference type="GO" id="GO:0008360">
    <property type="term" value="P:regulation of cell shape"/>
    <property type="evidence" value="ECO:0007669"/>
    <property type="project" value="UniProtKB-KW"/>
</dbReference>
<accession>B6W7Y7</accession>
<keyword evidence="13" id="KW-0963">Cytoplasm</keyword>
<comment type="similarity">
    <text evidence="13">In the N-terminal section; belongs to the N-acetylglucosamine-1-phosphate uridyltransferase family.</text>
</comment>
<organism evidence="16 17">
    <name type="scientific">Anaerococcus hydrogenalis DSM 7454</name>
    <dbReference type="NCBI Taxonomy" id="561177"/>
    <lineage>
        <taxon>Bacteria</taxon>
        <taxon>Bacillati</taxon>
        <taxon>Bacillota</taxon>
        <taxon>Tissierellia</taxon>
        <taxon>Tissierellales</taxon>
        <taxon>Peptoniphilaceae</taxon>
        <taxon>Anaerococcus</taxon>
    </lineage>
</organism>
<dbReference type="InterPro" id="IPR038009">
    <property type="entry name" value="GlmU_C_LbH"/>
</dbReference>
<evidence type="ECO:0000259" key="15">
    <source>
        <dbReference type="Pfam" id="PF13793"/>
    </source>
</evidence>
<evidence type="ECO:0000256" key="13">
    <source>
        <dbReference type="HAMAP-Rule" id="MF_01631"/>
    </source>
</evidence>
<comment type="caution">
    <text evidence="16">The sequence shown here is derived from an EMBL/GenBank/DDBJ whole genome shotgun (WGS) entry which is preliminary data.</text>
</comment>
<feature type="binding site" evidence="13">
    <location>
        <position position="102"/>
    </location>
    <ligand>
        <name>Mg(2+)</name>
        <dbReference type="ChEBI" id="CHEBI:18420"/>
    </ligand>
</feature>
<evidence type="ECO:0000256" key="5">
    <source>
        <dbReference type="ARBA" id="ARBA00022741"/>
    </source>
</evidence>
<dbReference type="InterPro" id="IPR000836">
    <property type="entry name" value="PRTase_dom"/>
</dbReference>
<feature type="binding site" evidence="13">
    <location>
        <begin position="78"/>
        <end position="79"/>
    </location>
    <ligand>
        <name>UDP-N-acetyl-alpha-D-glucosamine</name>
        <dbReference type="ChEBI" id="CHEBI:57705"/>
    </ligand>
</feature>
<evidence type="ECO:0000313" key="17">
    <source>
        <dbReference type="Proteomes" id="UP000005451"/>
    </source>
</evidence>
<keyword evidence="8 13" id="KW-0460">Magnesium</keyword>
<dbReference type="InterPro" id="IPR005882">
    <property type="entry name" value="Bifunctional_GlmU"/>
</dbReference>
<dbReference type="SUPFAM" id="SSF53448">
    <property type="entry name" value="Nucleotide-diphospho-sugar transferases"/>
    <property type="match status" value="1"/>
</dbReference>
<feature type="binding site" evidence="13">
    <location>
        <position position="403"/>
    </location>
    <ligand>
        <name>acetyl-CoA</name>
        <dbReference type="ChEBI" id="CHEBI:57288"/>
    </ligand>
</feature>
<keyword evidence="6 12" id="KW-0418">Kinase</keyword>
<keyword evidence="13" id="KW-0677">Repeat</keyword>
<dbReference type="Proteomes" id="UP000005451">
    <property type="component" value="Unassembled WGS sequence"/>
</dbReference>
<dbReference type="Gene3D" id="3.40.50.2020">
    <property type="match status" value="2"/>
</dbReference>
<comment type="catalytic activity">
    <reaction evidence="13">
        <text>N-acetyl-alpha-D-glucosamine 1-phosphate + UTP + H(+) = UDP-N-acetyl-alpha-D-glucosamine + diphosphate</text>
        <dbReference type="Rhea" id="RHEA:13509"/>
        <dbReference type="ChEBI" id="CHEBI:15378"/>
        <dbReference type="ChEBI" id="CHEBI:33019"/>
        <dbReference type="ChEBI" id="CHEBI:46398"/>
        <dbReference type="ChEBI" id="CHEBI:57705"/>
        <dbReference type="ChEBI" id="CHEBI:57776"/>
        <dbReference type="EC" id="2.7.7.23"/>
    </reaction>
</comment>
<dbReference type="SMART" id="SM01400">
    <property type="entry name" value="Pribosyltran_N"/>
    <property type="match status" value="1"/>
</dbReference>
<evidence type="ECO:0000256" key="3">
    <source>
        <dbReference type="ARBA" id="ARBA00022723"/>
    </source>
</evidence>
<keyword evidence="13" id="KW-0961">Cell wall biogenesis/degradation</keyword>
<feature type="binding site" evidence="13">
    <location>
        <position position="331"/>
    </location>
    <ligand>
        <name>UDP-N-acetyl-alpha-D-glucosamine</name>
        <dbReference type="ChEBI" id="CHEBI:57705"/>
    </ligand>
</feature>
<protein>
    <recommendedName>
        <fullName evidence="13">Bifunctional protein GlmU</fullName>
    </recommendedName>
    <domain>
        <recommendedName>
            <fullName evidence="13">UDP-N-acetylglucosamine pyrophosphorylase</fullName>
            <ecNumber evidence="13">2.7.7.23</ecNumber>
        </recommendedName>
        <alternativeName>
            <fullName evidence="13">N-acetylglucosamine-1-phosphate uridyltransferase</fullName>
        </alternativeName>
    </domain>
    <domain>
        <recommendedName>
            <fullName evidence="13">Glucosamine-1-phosphate N-acetyltransferase</fullName>
            <ecNumber evidence="13">2.3.1.157</ecNumber>
        </recommendedName>
    </domain>
</protein>
<feature type="region of interest" description="N-acetyltransferase" evidence="13">
    <location>
        <begin position="250"/>
        <end position="791"/>
    </location>
</feature>
<dbReference type="InterPro" id="IPR029099">
    <property type="entry name" value="Pribosyltran_N"/>
</dbReference>
<evidence type="ECO:0000256" key="10">
    <source>
        <dbReference type="ARBA" id="ARBA00054914"/>
    </source>
</evidence>
<dbReference type="GO" id="GO:0003977">
    <property type="term" value="F:UDP-N-acetylglucosamine diphosphorylase activity"/>
    <property type="evidence" value="ECO:0007669"/>
    <property type="project" value="UniProtKB-UniRule"/>
</dbReference>
<comment type="subunit">
    <text evidence="13">Homotrimer.</text>
</comment>
<feature type="binding site" evidence="13">
    <location>
        <begin position="384"/>
        <end position="385"/>
    </location>
    <ligand>
        <name>acetyl-CoA</name>
        <dbReference type="ChEBI" id="CHEBI:57288"/>
    </ligand>
</feature>
<feature type="active site" description="Proton acceptor" evidence="13">
    <location>
        <position position="361"/>
    </location>
</feature>
<dbReference type="GO" id="GO:0006048">
    <property type="term" value="P:UDP-N-acetylglucosamine biosynthetic process"/>
    <property type="evidence" value="ECO:0007669"/>
    <property type="project" value="UniProtKB-UniPathway"/>
</dbReference>
<keyword evidence="7 12" id="KW-0067">ATP-binding</keyword>
<evidence type="ECO:0000256" key="11">
    <source>
        <dbReference type="ARBA" id="ARBA00061444"/>
    </source>
</evidence>
<keyword evidence="13" id="KW-0573">Peptidoglycan synthesis</keyword>
<keyword evidence="13" id="KW-0548">Nucleotidyltransferase</keyword>
<dbReference type="PANTHER" id="PTHR10210:SF41">
    <property type="entry name" value="RIBOSE-PHOSPHATE PYROPHOSPHOKINASE 1, CHLOROPLASTIC"/>
    <property type="match status" value="1"/>
</dbReference>
<dbReference type="InterPro" id="IPR005835">
    <property type="entry name" value="NTP_transferase_dom"/>
</dbReference>
<dbReference type="CDD" id="cd03353">
    <property type="entry name" value="LbH_GlmU_C"/>
    <property type="match status" value="1"/>
</dbReference>
<dbReference type="FunFam" id="3.40.50.2020:FF:000001">
    <property type="entry name" value="Ribose-phosphate pyrophosphokinase"/>
    <property type="match status" value="1"/>
</dbReference>
<dbReference type="NCBIfam" id="NF002320">
    <property type="entry name" value="PRK01259.1"/>
    <property type="match status" value="1"/>
</dbReference>
<dbReference type="InterPro" id="IPR037515">
    <property type="entry name" value="Rib-P_diPkinase_bac"/>
</dbReference>
<dbReference type="GO" id="GO:0009252">
    <property type="term" value="P:peptidoglycan biosynthetic process"/>
    <property type="evidence" value="ECO:0007669"/>
    <property type="project" value="UniProtKB-UniRule"/>
</dbReference>
<feature type="binding site" evidence="13">
    <location>
        <position position="438"/>
    </location>
    <ligand>
        <name>acetyl-CoA</name>
        <dbReference type="ChEBI" id="CHEBI:57288"/>
    </ligand>
</feature>
<comment type="catalytic activity">
    <reaction evidence="9 12">
        <text>D-ribose 5-phosphate + ATP = 5-phospho-alpha-D-ribose 1-diphosphate + AMP + H(+)</text>
        <dbReference type="Rhea" id="RHEA:15609"/>
        <dbReference type="ChEBI" id="CHEBI:15378"/>
        <dbReference type="ChEBI" id="CHEBI:30616"/>
        <dbReference type="ChEBI" id="CHEBI:58017"/>
        <dbReference type="ChEBI" id="CHEBI:78346"/>
        <dbReference type="ChEBI" id="CHEBI:456215"/>
        <dbReference type="EC" id="2.7.6.1"/>
    </reaction>
</comment>
<comment type="function">
    <text evidence="13">Catalyzes the last two sequential reactions in the de novo biosynthetic pathway for UDP-N-acetylglucosamine (UDP-GlcNAc). The C-terminal domain catalyzes the transfer of acetyl group from acetyl coenzyme A to glucosamine-1-phosphate (GlcN-1-P) to produce N-acetylglucosamine-1-phosphate (GlcNAc-1-P), which is converted into UDP-GlcNAc by the transfer of uridine 5-monophosphate (from uridine 5-triphosphate), a reaction catalyzed by the N-terminal domain.</text>
</comment>
<feature type="binding site" evidence="12">
    <location>
        <position position="671"/>
    </location>
    <ligand>
        <name>D-ribose 5-phosphate</name>
        <dbReference type="ChEBI" id="CHEBI:78346"/>
    </ligand>
</feature>
<feature type="region of interest" description="Linker" evidence="13">
    <location>
        <begin position="229"/>
        <end position="249"/>
    </location>
</feature>
<dbReference type="GO" id="GO:0006164">
    <property type="term" value="P:purine nucleotide biosynthetic process"/>
    <property type="evidence" value="ECO:0007669"/>
    <property type="project" value="TreeGrafter"/>
</dbReference>
<dbReference type="eggNOG" id="COG0462">
    <property type="taxonomic scope" value="Bacteria"/>
</dbReference>
<evidence type="ECO:0000256" key="6">
    <source>
        <dbReference type="ARBA" id="ARBA00022777"/>
    </source>
</evidence>
<comment type="cofactor">
    <cofactor evidence="13">
        <name>Mg(2+)</name>
        <dbReference type="ChEBI" id="CHEBI:18420"/>
    </cofactor>
    <text evidence="13">Binds 1 Mg(2+) ion per subunit.</text>
</comment>
<dbReference type="NCBIfam" id="TIGR01173">
    <property type="entry name" value="glmU"/>
    <property type="match status" value="1"/>
</dbReference>
<feature type="binding site" evidence="13">
    <location>
        <position position="226"/>
    </location>
    <ligand>
        <name>Mg(2+)</name>
        <dbReference type="ChEBI" id="CHEBI:18420"/>
    </ligand>
</feature>
<feature type="binding site" evidence="13">
    <location>
        <position position="153"/>
    </location>
    <ligand>
        <name>UDP-N-acetyl-alpha-D-glucosamine</name>
        <dbReference type="ChEBI" id="CHEBI:57705"/>
    </ligand>
</feature>
<comment type="pathway">
    <text evidence="13">Nucleotide-sugar biosynthesis; UDP-N-acetyl-alpha-D-glucosamine biosynthesis; N-acetyl-alpha-D-glucosamine 1-phosphate from alpha-D-glucosamine 6-phosphate (route II): step 2/2.</text>
</comment>
<feature type="binding site" evidence="13">
    <location>
        <position position="21"/>
    </location>
    <ligand>
        <name>UDP-N-acetyl-alpha-D-glucosamine</name>
        <dbReference type="ChEBI" id="CHEBI:57705"/>
    </ligand>
</feature>
<comment type="pathway">
    <text evidence="1 12">Metabolic intermediate biosynthesis; 5-phospho-alpha-D-ribose 1-diphosphate biosynthesis; 5-phospho-alpha-D-ribose 1-diphosphate from D-ribose 5-phosphate (route I): step 1/1.</text>
</comment>
<evidence type="ECO:0000259" key="14">
    <source>
        <dbReference type="Pfam" id="PF00483"/>
    </source>
</evidence>
<evidence type="ECO:0000256" key="4">
    <source>
        <dbReference type="ARBA" id="ARBA00022727"/>
    </source>
</evidence>
<dbReference type="GO" id="GO:0000287">
    <property type="term" value="F:magnesium ion binding"/>
    <property type="evidence" value="ECO:0007669"/>
    <property type="project" value="UniProtKB-UniRule"/>
</dbReference>
<comment type="catalytic activity">
    <reaction evidence="13">
        <text>alpha-D-glucosamine 1-phosphate + acetyl-CoA = N-acetyl-alpha-D-glucosamine 1-phosphate + CoA + H(+)</text>
        <dbReference type="Rhea" id="RHEA:13725"/>
        <dbReference type="ChEBI" id="CHEBI:15378"/>
        <dbReference type="ChEBI" id="CHEBI:57287"/>
        <dbReference type="ChEBI" id="CHEBI:57288"/>
        <dbReference type="ChEBI" id="CHEBI:57776"/>
        <dbReference type="ChEBI" id="CHEBI:58516"/>
        <dbReference type="EC" id="2.3.1.157"/>
    </reaction>
</comment>
<keyword evidence="4 12" id="KW-0545">Nucleotide biosynthesis</keyword>
<dbReference type="GO" id="GO:0016020">
    <property type="term" value="C:membrane"/>
    <property type="evidence" value="ECO:0007669"/>
    <property type="project" value="GOC"/>
</dbReference>
<feature type="binding site" evidence="13">
    <location>
        <position position="421"/>
    </location>
    <ligand>
        <name>acetyl-CoA</name>
        <dbReference type="ChEBI" id="CHEBI:57288"/>
    </ligand>
</feature>
<dbReference type="UniPathway" id="UPA00087">
    <property type="reaction ID" value="UER00172"/>
</dbReference>
<dbReference type="AlphaFoldDB" id="B6W7Y7"/>
<dbReference type="PANTHER" id="PTHR10210">
    <property type="entry name" value="RIBOSE-PHOSPHATE DIPHOSPHOKINASE FAMILY MEMBER"/>
    <property type="match status" value="1"/>
</dbReference>
<name>B6W7Y7_9FIRM</name>
<reference evidence="16 17" key="1">
    <citation type="submission" date="2008-09" db="EMBL/GenBank/DDBJ databases">
        <authorList>
            <person name="Fulton L."/>
            <person name="Clifton S."/>
            <person name="Fulton B."/>
            <person name="Xu J."/>
            <person name="Minx P."/>
            <person name="Pepin K.H."/>
            <person name="Johnson M."/>
            <person name="Thiruvilangam P."/>
            <person name="Bhonagiri V."/>
            <person name="Nash W.E."/>
            <person name="Mardis E.R."/>
            <person name="Wilson R.K."/>
        </authorList>
    </citation>
    <scope>NUCLEOTIDE SEQUENCE [LARGE SCALE GENOMIC DNA]</scope>
    <source>
        <strain evidence="16 17">DSM 7454</strain>
    </source>
</reference>
<dbReference type="UniPathway" id="UPA00973"/>
<comment type="subcellular location">
    <subcellularLocation>
        <location evidence="13">Cytoplasm</location>
    </subcellularLocation>
</comment>
<feature type="binding site" evidence="12">
    <location>
        <position position="646"/>
    </location>
    <ligand>
        <name>Mg(2+)</name>
        <dbReference type="ChEBI" id="CHEBI:18420"/>
    </ligand>
</feature>
<comment type="caution">
    <text evidence="13">Lacks conserved residue(s) required for the propagation of feature annotation.</text>
</comment>
<evidence type="ECO:0000256" key="8">
    <source>
        <dbReference type="ARBA" id="ARBA00022842"/>
    </source>
</evidence>
<feature type="binding site" evidence="13">
    <location>
        <begin position="7"/>
        <end position="10"/>
    </location>
    <ligand>
        <name>UDP-N-acetyl-alpha-D-glucosamine</name>
        <dbReference type="ChEBI" id="CHEBI:57705"/>
    </ligand>
</feature>
<evidence type="ECO:0000313" key="16">
    <source>
        <dbReference type="EMBL" id="EEB36386.1"/>
    </source>
</evidence>
<dbReference type="InterPro" id="IPR029044">
    <property type="entry name" value="Nucleotide-diphossugar_trans"/>
</dbReference>
<dbReference type="InterPro" id="IPR005946">
    <property type="entry name" value="Rib-P_diPkinase"/>
</dbReference>
<dbReference type="InterPro" id="IPR029057">
    <property type="entry name" value="PRTase-like"/>
</dbReference>
<dbReference type="UniPathway" id="UPA00113">
    <property type="reaction ID" value="UER00532"/>
</dbReference>
<keyword evidence="3 13" id="KW-0479">Metal-binding</keyword>
<dbReference type="STRING" id="561177.ANHYDRO_00686"/>
<feature type="region of interest" description="Pyrophosphorylase" evidence="13">
    <location>
        <begin position="1"/>
        <end position="228"/>
    </location>
</feature>
<feature type="binding site" evidence="12">
    <location>
        <position position="605"/>
    </location>
    <ligand>
        <name>Mg(2+)</name>
        <dbReference type="ChEBI" id="CHEBI:18420"/>
    </ligand>
</feature>
<dbReference type="Gene3D" id="2.160.10.10">
    <property type="entry name" value="Hexapeptide repeat proteins"/>
    <property type="match status" value="1"/>
</dbReference>
<evidence type="ECO:0000256" key="2">
    <source>
        <dbReference type="ARBA" id="ARBA00022679"/>
    </source>
</evidence>
<feature type="binding site" evidence="13">
    <location>
        <position position="168"/>
    </location>
    <ligand>
        <name>UDP-N-acetyl-alpha-D-glucosamine</name>
        <dbReference type="ChEBI" id="CHEBI:57705"/>
    </ligand>
</feature>
<feature type="active site" evidence="12">
    <location>
        <position position="669"/>
    </location>
</feature>
<feature type="domain" description="Nucleotidyl transferase" evidence="14">
    <location>
        <begin position="3"/>
        <end position="216"/>
    </location>
</feature>
<dbReference type="GO" id="GO:0005524">
    <property type="term" value="F:ATP binding"/>
    <property type="evidence" value="ECO:0007669"/>
    <property type="project" value="UniProtKB-KW"/>
</dbReference>
<dbReference type="GO" id="GO:0002189">
    <property type="term" value="C:ribose phosphate diphosphokinase complex"/>
    <property type="evidence" value="ECO:0007669"/>
    <property type="project" value="TreeGrafter"/>
</dbReference>
<feature type="binding site" evidence="12">
    <location>
        <begin position="512"/>
        <end position="514"/>
    </location>
    <ligand>
        <name>ATP</name>
        <dbReference type="ChEBI" id="CHEBI:30616"/>
    </ligand>
</feature>
<dbReference type="SUPFAM" id="SSF51161">
    <property type="entry name" value="Trimeric LpxA-like enzymes"/>
    <property type="match status" value="1"/>
</dbReference>
<feature type="binding site" evidence="12">
    <location>
        <position position="695"/>
    </location>
    <ligand>
        <name>D-ribose 5-phosphate</name>
        <dbReference type="ChEBI" id="CHEBI:78346"/>
    </ligand>
</feature>
<keyword evidence="13" id="KW-0133">Cell shape</keyword>
<dbReference type="GO" id="GO:0009245">
    <property type="term" value="P:lipid A biosynthetic process"/>
    <property type="evidence" value="ECO:0007669"/>
    <property type="project" value="UniProtKB-UniRule"/>
</dbReference>
<keyword evidence="13" id="KW-0012">Acyltransferase</keyword>
<dbReference type="SUPFAM" id="SSF53271">
    <property type="entry name" value="PRTase-like"/>
    <property type="match status" value="1"/>
</dbReference>
<dbReference type="GO" id="GO:0004749">
    <property type="term" value="F:ribose phosphate diphosphokinase activity"/>
    <property type="evidence" value="ECO:0007669"/>
    <property type="project" value="UniProtKB-UniRule"/>
</dbReference>
<evidence type="ECO:0000256" key="1">
    <source>
        <dbReference type="ARBA" id="ARBA00004996"/>
    </source>
</evidence>
<dbReference type="GO" id="GO:0005737">
    <property type="term" value="C:cytoplasm"/>
    <property type="evidence" value="ECO:0007669"/>
    <property type="project" value="UniProtKB-SubCell"/>
</dbReference>
<feature type="binding site" evidence="13">
    <location>
        <position position="226"/>
    </location>
    <ligand>
        <name>UDP-N-acetyl-alpha-D-glucosamine</name>
        <dbReference type="ChEBI" id="CHEBI:57705"/>
    </ligand>
</feature>
<dbReference type="PROSITE" id="PS00114">
    <property type="entry name" value="PRPP_SYNTHASE"/>
    <property type="match status" value="1"/>
</dbReference>
<feature type="binding site" evidence="12">
    <location>
        <begin position="699"/>
        <end position="703"/>
    </location>
    <ligand>
        <name>D-ribose 5-phosphate</name>
        <dbReference type="ChEBI" id="CHEBI:78346"/>
    </ligand>
</feature>
<dbReference type="EMBL" id="ABXA01000019">
    <property type="protein sequence ID" value="EEB36386.1"/>
    <property type="molecule type" value="Genomic_DNA"/>
</dbReference>
<dbReference type="HAMAP" id="MF_00583_B">
    <property type="entry name" value="RibP_PPkinase_B"/>
    <property type="match status" value="1"/>
</dbReference>
<dbReference type="eggNOG" id="COG1207">
    <property type="taxonomic scope" value="Bacteria"/>
</dbReference>
<dbReference type="GO" id="GO:0019134">
    <property type="term" value="F:glucosamine-1-phosphate N-acetyltransferase activity"/>
    <property type="evidence" value="ECO:0007669"/>
    <property type="project" value="UniProtKB-UniRule"/>
</dbReference>
<feature type="binding site" evidence="13">
    <location>
        <position position="364"/>
    </location>
    <ligand>
        <name>UDP-N-acetyl-alpha-D-glucosamine</name>
        <dbReference type="ChEBI" id="CHEBI:57705"/>
    </ligand>
</feature>
<dbReference type="GO" id="GO:0016301">
    <property type="term" value="F:kinase activity"/>
    <property type="evidence" value="ECO:0007669"/>
    <property type="project" value="UniProtKB-KW"/>
</dbReference>
<dbReference type="GO" id="GO:0071555">
    <property type="term" value="P:cell wall organization"/>
    <property type="evidence" value="ECO:0007669"/>
    <property type="project" value="UniProtKB-KW"/>
</dbReference>
<dbReference type="Pfam" id="PF14572">
    <property type="entry name" value="Pribosyl_synth"/>
    <property type="match status" value="1"/>
</dbReference>
<comment type="similarity">
    <text evidence="11 12">Belongs to the ribose-phosphate pyrophosphokinase family. Class I subfamily.</text>
</comment>
<dbReference type="Pfam" id="PF13793">
    <property type="entry name" value="Pribosyltran_N"/>
    <property type="match status" value="1"/>
</dbReference>
<sequence length="791" mass="87483">MLKNIILAAGEGTRMKSNTSKVMTKILNRELITYIVDACSFENSKTIIIGGKNKKLLEEKYPNLEIKEQKIGDDFPYGTAYAVSMAVDLIDENDDCLILNGDIPLITKKSLEDFINFHKENNNNLTVMSTKIDNPTGYGRIIRKDNKFQKIVEEKDASIDEKKVNEINVGIYAFKGKDLKESLKKIDTNNNSNEYYLTDCIEILNNEGKKVESFVADNPDQFYGINNKKELANAAKLLRERINDYHMLNGVIIENPSIVNIEKGVKIGKDTIISGPCKILGDTEIGENCIIEGSSRIEDSIIRDNVKIDNSVIEKSFVDQGTDIGPFSHLRPKAKLGKNVHIGNFVEVKNANVDEGTKAGHLAYIGDCDLGKDINIGCGVIFVNYDGKFKHRSKIEDGAFIGSNSNIVAPVHVKKEGYIAAGSTITKDVDEGVLSIERAEQKNIPGYVEKRKKRFRKIKGAKIKMSESTSSAHINRGEMILFAGNSNPDLAKAVAKSLGLELGKVEVKKFADSEINIKINEAVRGKDVYIIQPTSYPTNDNLMELLIMTDACRRASAKYVNVIVPYYGYARQDRKTRGREPISAKLVANLITVSGADRVITMDLHAGQIQGYFDIPVDHFSAVKLLSSHFKEAYNNPDEYVVVSPDLGGVTRARKFADSLKLTIAIIEKRRPRPNVSEVMNVIGDFEGKHCILVDDMIDTAGTICNAANYLKDHGAKDVSIAATHGVLSGDACKKLENACVKEVVITDTIKIPENKKIGKIKQMSIAPLLAEAIHRINTNESISGLFDDEI</sequence>
<evidence type="ECO:0000256" key="7">
    <source>
        <dbReference type="ARBA" id="ARBA00022840"/>
    </source>
</evidence>
<comment type="cofactor">
    <cofactor evidence="12">
        <name>Mg(2+)</name>
        <dbReference type="ChEBI" id="CHEBI:18420"/>
    </cofactor>
    <text evidence="12">Binds 2 Mg(2+) ions per subunit.</text>
</comment>
<gene>
    <name evidence="13 16" type="primary">glmU</name>
    <name evidence="12" type="synonym">prs</name>
    <name evidence="16" type="ORF">ANHYDRO_00686</name>
</gene>
<dbReference type="CDD" id="cd02540">
    <property type="entry name" value="GT2_GlmU_N_bac"/>
    <property type="match status" value="1"/>
</dbReference>
<evidence type="ECO:0000256" key="9">
    <source>
        <dbReference type="ARBA" id="ARBA00049535"/>
    </source>
</evidence>
<dbReference type="GO" id="GO:0006015">
    <property type="term" value="P:5-phosphoribose 1-diphosphate biosynthetic process"/>
    <property type="evidence" value="ECO:0007669"/>
    <property type="project" value="UniProtKB-UniRule"/>
</dbReference>
<proteinExistence type="inferred from homology"/>
<feature type="domain" description="Ribose-phosphate pyrophosphokinase N-terminal" evidence="15">
    <location>
        <begin position="479"/>
        <end position="595"/>
    </location>
</feature>
<dbReference type="EC" id="2.3.1.157" evidence="13"/>
<dbReference type="GO" id="GO:0009156">
    <property type="term" value="P:ribonucleoside monophosphate biosynthetic process"/>
    <property type="evidence" value="ECO:0007669"/>
    <property type="project" value="InterPro"/>
</dbReference>
<dbReference type="CDD" id="cd06223">
    <property type="entry name" value="PRTases_typeI"/>
    <property type="match status" value="1"/>
</dbReference>
<feature type="binding site" evidence="13">
    <location>
        <position position="375"/>
    </location>
    <ligand>
        <name>UDP-N-acetyl-alpha-D-glucosamine</name>
        <dbReference type="ChEBI" id="CHEBI:57705"/>
    </ligand>
</feature>
<dbReference type="InterPro" id="IPR000842">
    <property type="entry name" value="PRib_PP_synth_CS"/>
</dbReference>
<dbReference type="Gene3D" id="3.90.550.10">
    <property type="entry name" value="Spore Coat Polysaccharide Biosynthesis Protein SpsA, Chain A"/>
    <property type="match status" value="1"/>
</dbReference>
<keyword evidence="13" id="KW-0511">Multifunctional enzyme</keyword>
<comment type="subunit">
    <text evidence="12">Homohexamer.</text>
</comment>
<comment type="similarity">
    <text evidence="13">In the C-terminal section; belongs to the transferase hexapeptide repeat family.</text>
</comment>
<feature type="binding site" evidence="13">
    <location>
        <position position="349"/>
    </location>
    <ligand>
        <name>UDP-N-acetyl-alpha-D-glucosamine</name>
        <dbReference type="ChEBI" id="CHEBI:57705"/>
    </ligand>
</feature>
<feature type="binding site" evidence="13">
    <location>
        <position position="139"/>
    </location>
    <ligand>
        <name>UDP-N-acetyl-alpha-D-glucosamine</name>
        <dbReference type="ChEBI" id="CHEBI:57705"/>
    </ligand>
</feature>
<dbReference type="InterPro" id="IPR011004">
    <property type="entry name" value="Trimer_LpxA-like_sf"/>
</dbReference>
<reference evidence="16 17" key="2">
    <citation type="submission" date="2008-10" db="EMBL/GenBank/DDBJ databases">
        <title>Draft genome sequence of Anaerococcus hydrogenalis (DSM 7454).</title>
        <authorList>
            <person name="Sudarsanam P."/>
            <person name="Ley R."/>
            <person name="Guruge J."/>
            <person name="Turnbaugh P.J."/>
            <person name="Mahowald M."/>
            <person name="Liep D."/>
            <person name="Gordon J."/>
        </authorList>
    </citation>
    <scope>NUCLEOTIDE SEQUENCE [LARGE SCALE GENOMIC DNA]</scope>
    <source>
        <strain evidence="16 17">DSM 7454</strain>
    </source>
</reference>
<comment type="pathway">
    <text evidence="13">Bacterial outer membrane biogenesis; LPS lipid A biosynthesis.</text>
</comment>